<evidence type="ECO:0000256" key="11">
    <source>
        <dbReference type="ARBA" id="ARBA00023242"/>
    </source>
</evidence>
<dbReference type="PANTHER" id="PTHR16557:SF2">
    <property type="entry name" value="NUCLEIC ACID DIOXYGENASE ALKBH1"/>
    <property type="match status" value="1"/>
</dbReference>
<evidence type="ECO:0000256" key="5">
    <source>
        <dbReference type="ARBA" id="ARBA00022723"/>
    </source>
</evidence>
<evidence type="ECO:0000256" key="15">
    <source>
        <dbReference type="SAM" id="MobiDB-lite"/>
    </source>
</evidence>
<keyword evidence="4" id="KW-0963">Cytoplasm</keyword>
<organism evidence="17 18">
    <name type="scientific">Artemisia annua</name>
    <name type="common">Sweet wormwood</name>
    <dbReference type="NCBI Taxonomy" id="35608"/>
    <lineage>
        <taxon>Eukaryota</taxon>
        <taxon>Viridiplantae</taxon>
        <taxon>Streptophyta</taxon>
        <taxon>Embryophyta</taxon>
        <taxon>Tracheophyta</taxon>
        <taxon>Spermatophyta</taxon>
        <taxon>Magnoliopsida</taxon>
        <taxon>eudicotyledons</taxon>
        <taxon>Gunneridae</taxon>
        <taxon>Pentapetalae</taxon>
        <taxon>asterids</taxon>
        <taxon>campanulids</taxon>
        <taxon>Asterales</taxon>
        <taxon>Asteraceae</taxon>
        <taxon>Asteroideae</taxon>
        <taxon>Anthemideae</taxon>
        <taxon>Artemisiinae</taxon>
        <taxon>Artemisia</taxon>
    </lineage>
</organism>
<dbReference type="STRING" id="35608.A0A2U1KY10"/>
<name>A0A2U1KY10_ARTAN</name>
<dbReference type="GO" id="GO:0035513">
    <property type="term" value="P:oxidative RNA demethylation"/>
    <property type="evidence" value="ECO:0007669"/>
    <property type="project" value="TreeGrafter"/>
</dbReference>
<dbReference type="GO" id="GO:0006281">
    <property type="term" value="P:DNA repair"/>
    <property type="evidence" value="ECO:0007669"/>
    <property type="project" value="UniProtKB-KW"/>
</dbReference>
<sequence length="365" mass="40641">MSGNNRQSNRKSDNNNNDNNKIKQTYTCFRAEAVPLPKIASDGSPYGASCSEKDKSPLNEKSAVEDMSSGNLDFKETPNLLDDDSISEKLKNISHEPQENKRYDICYKSASKAVKLKPSLAVINREKRNQLNRSKQGQNIIMLRPGMVLMKGYISLNDQVSIVKKCRELGLSDGGFYQPAYREGTKLHLKMMCLGKNWDPQTKLYSDTRPSDNAKPPAIPDTFSDMVKKAIRDSNAYLEEKNPNAYAGQLIPSLSPDICIVNFYTESGKLGLHQDKDESPKTLKQGLPVVSFSIGDSAEFLYGDDRDIDTADKVILESGDVLIFGGKSRLVFHGVTSILPKTAPISLQEATDMIPGRLNLTFRRY</sequence>
<dbReference type="GO" id="GO:0008198">
    <property type="term" value="F:ferrous iron binding"/>
    <property type="evidence" value="ECO:0007669"/>
    <property type="project" value="TreeGrafter"/>
</dbReference>
<keyword evidence="18" id="KW-1185">Reference proteome</keyword>
<dbReference type="PROSITE" id="PS51471">
    <property type="entry name" value="FE2OG_OXY"/>
    <property type="match status" value="1"/>
</dbReference>
<dbReference type="PANTHER" id="PTHR16557">
    <property type="entry name" value="ALKYLATED DNA REPAIR PROTEIN ALKB-RELATED"/>
    <property type="match status" value="1"/>
</dbReference>
<keyword evidence="5 14" id="KW-0479">Metal-binding</keyword>
<evidence type="ECO:0000256" key="9">
    <source>
        <dbReference type="ARBA" id="ARBA00023004"/>
    </source>
</evidence>
<reference evidence="17 18" key="1">
    <citation type="journal article" date="2018" name="Mol. Plant">
        <title>The genome of Artemisia annua provides insight into the evolution of Asteraceae family and artemisinin biosynthesis.</title>
        <authorList>
            <person name="Shen Q."/>
            <person name="Zhang L."/>
            <person name="Liao Z."/>
            <person name="Wang S."/>
            <person name="Yan T."/>
            <person name="Shi P."/>
            <person name="Liu M."/>
            <person name="Fu X."/>
            <person name="Pan Q."/>
            <person name="Wang Y."/>
            <person name="Lv Z."/>
            <person name="Lu X."/>
            <person name="Zhang F."/>
            <person name="Jiang W."/>
            <person name="Ma Y."/>
            <person name="Chen M."/>
            <person name="Hao X."/>
            <person name="Li L."/>
            <person name="Tang Y."/>
            <person name="Lv G."/>
            <person name="Zhou Y."/>
            <person name="Sun X."/>
            <person name="Brodelius P.E."/>
            <person name="Rose J.K.C."/>
            <person name="Tang K."/>
        </authorList>
    </citation>
    <scope>NUCLEOTIDE SEQUENCE [LARGE SCALE GENOMIC DNA]</scope>
    <source>
        <strain evidence="18">cv. Huhao1</strain>
        <tissue evidence="17">Leaf</tissue>
    </source>
</reference>
<evidence type="ECO:0000256" key="10">
    <source>
        <dbReference type="ARBA" id="ARBA00023204"/>
    </source>
</evidence>
<evidence type="ECO:0000256" key="7">
    <source>
        <dbReference type="ARBA" id="ARBA00022964"/>
    </source>
</evidence>
<dbReference type="InterPro" id="IPR037151">
    <property type="entry name" value="AlkB-like_sf"/>
</dbReference>
<evidence type="ECO:0000313" key="18">
    <source>
        <dbReference type="Proteomes" id="UP000245207"/>
    </source>
</evidence>
<keyword evidence="7" id="KW-0223">Dioxygenase</keyword>
<keyword evidence="10" id="KW-0234">DNA repair</keyword>
<dbReference type="GO" id="GO:0005737">
    <property type="term" value="C:cytoplasm"/>
    <property type="evidence" value="ECO:0007669"/>
    <property type="project" value="UniProtKB-SubCell"/>
</dbReference>
<evidence type="ECO:0000256" key="4">
    <source>
        <dbReference type="ARBA" id="ARBA00022490"/>
    </source>
</evidence>
<dbReference type="GO" id="GO:0035516">
    <property type="term" value="F:broad specificity oxidative DNA demethylase activity"/>
    <property type="evidence" value="ECO:0007669"/>
    <property type="project" value="TreeGrafter"/>
</dbReference>
<keyword evidence="11" id="KW-0539">Nucleus</keyword>
<feature type="region of interest" description="Disordered" evidence="15">
    <location>
        <begin position="1"/>
        <end position="23"/>
    </location>
</feature>
<dbReference type="Gene3D" id="2.60.120.590">
    <property type="entry name" value="Alpha-ketoglutarate-dependent dioxygenase AlkB-like"/>
    <property type="match status" value="1"/>
</dbReference>
<comment type="subcellular location">
    <subcellularLocation>
        <location evidence="2">Cytoplasm</location>
    </subcellularLocation>
    <subcellularLocation>
        <location evidence="1">Nucleus</location>
    </subcellularLocation>
</comment>
<feature type="region of interest" description="Disordered" evidence="15">
    <location>
        <begin position="38"/>
        <end position="79"/>
    </location>
</feature>
<dbReference type="SUPFAM" id="SSF51197">
    <property type="entry name" value="Clavaminate synthase-like"/>
    <property type="match status" value="1"/>
</dbReference>
<dbReference type="Pfam" id="PF13532">
    <property type="entry name" value="2OG-FeII_Oxy_2"/>
    <property type="match status" value="1"/>
</dbReference>
<evidence type="ECO:0000259" key="16">
    <source>
        <dbReference type="PROSITE" id="PS51471"/>
    </source>
</evidence>
<dbReference type="EMBL" id="PKPP01012946">
    <property type="protein sequence ID" value="PWA41643.1"/>
    <property type="molecule type" value="Genomic_DNA"/>
</dbReference>
<feature type="compositionally biased region" description="Basic and acidic residues" evidence="15">
    <location>
        <begin position="51"/>
        <end position="64"/>
    </location>
</feature>
<keyword evidence="6" id="KW-0227">DNA damage</keyword>
<evidence type="ECO:0000256" key="8">
    <source>
        <dbReference type="ARBA" id="ARBA00023002"/>
    </source>
</evidence>
<evidence type="ECO:0000256" key="1">
    <source>
        <dbReference type="ARBA" id="ARBA00004123"/>
    </source>
</evidence>
<dbReference type="OrthoDB" id="6614653at2759"/>
<dbReference type="EC" id="1.14.11.51" evidence="13"/>
<dbReference type="InterPro" id="IPR004574">
    <property type="entry name" value="Alkb"/>
</dbReference>
<protein>
    <recommendedName>
        <fullName evidence="13">DNA N(6)-methyladenine demethylase</fullName>
        <ecNumber evidence="13">1.14.11.51</ecNumber>
    </recommendedName>
</protein>
<evidence type="ECO:0000256" key="3">
    <source>
        <dbReference type="ARBA" id="ARBA00007879"/>
    </source>
</evidence>
<proteinExistence type="inferred from homology"/>
<accession>A0A2U1KY10</accession>
<dbReference type="InterPro" id="IPR005123">
    <property type="entry name" value="Oxoglu/Fe-dep_dioxygenase_dom"/>
</dbReference>
<dbReference type="GO" id="GO:0035515">
    <property type="term" value="F:oxidative RNA demethylase activity"/>
    <property type="evidence" value="ECO:0007669"/>
    <property type="project" value="TreeGrafter"/>
</dbReference>
<comment type="similarity">
    <text evidence="3">Belongs to the alkB family.</text>
</comment>
<comment type="cofactor">
    <cofactor evidence="14">
        <name>Fe(2+)</name>
        <dbReference type="ChEBI" id="CHEBI:29033"/>
    </cofactor>
    <text evidence="14">Binds 1 Fe(2+) ion per subunit.</text>
</comment>
<evidence type="ECO:0000256" key="14">
    <source>
        <dbReference type="PIRSR" id="PIRSR604574-2"/>
    </source>
</evidence>
<feature type="binding site" evidence="14">
    <location>
        <position position="333"/>
    </location>
    <ligand>
        <name>Fe cation</name>
        <dbReference type="ChEBI" id="CHEBI:24875"/>
        <note>catalytic</note>
    </ligand>
</feature>
<comment type="caution">
    <text evidence="17">The sequence shown here is derived from an EMBL/GenBank/DDBJ whole genome shotgun (WGS) entry which is preliminary data.</text>
</comment>
<dbReference type="InterPro" id="IPR027450">
    <property type="entry name" value="AlkB-like"/>
</dbReference>
<gene>
    <name evidence="17" type="ORF">CTI12_AA552270</name>
</gene>
<evidence type="ECO:0000313" key="17">
    <source>
        <dbReference type="EMBL" id="PWA41643.1"/>
    </source>
</evidence>
<comment type="catalytic activity">
    <reaction evidence="12">
        <text>an N(6)-methyl-2'-deoxyadenosine in DNA + 2-oxoglutarate + O2 = a 2'-deoxyadenosine in DNA + formaldehyde + succinate + CO2</text>
        <dbReference type="Rhea" id="RHEA:49524"/>
        <dbReference type="Rhea" id="RHEA-COMP:12418"/>
        <dbReference type="Rhea" id="RHEA-COMP:12419"/>
        <dbReference type="ChEBI" id="CHEBI:15379"/>
        <dbReference type="ChEBI" id="CHEBI:16526"/>
        <dbReference type="ChEBI" id="CHEBI:16810"/>
        <dbReference type="ChEBI" id="CHEBI:16842"/>
        <dbReference type="ChEBI" id="CHEBI:30031"/>
        <dbReference type="ChEBI" id="CHEBI:90615"/>
        <dbReference type="ChEBI" id="CHEBI:90616"/>
        <dbReference type="EC" id="1.14.11.51"/>
    </reaction>
    <physiologicalReaction direction="left-to-right" evidence="12">
        <dbReference type="Rhea" id="RHEA:49525"/>
    </physiologicalReaction>
</comment>
<evidence type="ECO:0000256" key="13">
    <source>
        <dbReference type="ARBA" id="ARBA00066586"/>
    </source>
</evidence>
<keyword evidence="8" id="KW-0560">Oxidoreductase</keyword>
<dbReference type="GO" id="GO:0005634">
    <property type="term" value="C:nucleus"/>
    <property type="evidence" value="ECO:0007669"/>
    <property type="project" value="UniProtKB-SubCell"/>
</dbReference>
<dbReference type="FunFam" id="2.60.120.590:FF:000013">
    <property type="entry name" value="2-oxoglutarate-dependent dioxygenase family protein"/>
    <property type="match status" value="1"/>
</dbReference>
<evidence type="ECO:0000256" key="6">
    <source>
        <dbReference type="ARBA" id="ARBA00022763"/>
    </source>
</evidence>
<dbReference type="AlphaFoldDB" id="A0A2U1KY10"/>
<feature type="domain" description="Fe2OG dioxygenase" evidence="16">
    <location>
        <begin position="255"/>
        <end position="365"/>
    </location>
</feature>
<dbReference type="Proteomes" id="UP000245207">
    <property type="component" value="Unassembled WGS sequence"/>
</dbReference>
<evidence type="ECO:0000256" key="12">
    <source>
        <dbReference type="ARBA" id="ARBA00052047"/>
    </source>
</evidence>
<keyword evidence="9 14" id="KW-0408">Iron</keyword>
<dbReference type="GO" id="GO:0141131">
    <property type="term" value="F:DNA N6-methyladenine demethylase activity"/>
    <property type="evidence" value="ECO:0007669"/>
    <property type="project" value="UniProtKB-EC"/>
</dbReference>
<feature type="binding site" evidence="14">
    <location>
        <position position="273"/>
    </location>
    <ligand>
        <name>Fe cation</name>
        <dbReference type="ChEBI" id="CHEBI:24875"/>
        <note>catalytic</note>
    </ligand>
</feature>
<feature type="binding site" evidence="14">
    <location>
        <position position="275"/>
    </location>
    <ligand>
        <name>Fe cation</name>
        <dbReference type="ChEBI" id="CHEBI:24875"/>
        <note>catalytic</note>
    </ligand>
</feature>
<evidence type="ECO:0000256" key="2">
    <source>
        <dbReference type="ARBA" id="ARBA00004496"/>
    </source>
</evidence>